<keyword evidence="4" id="KW-1185">Reference proteome</keyword>
<feature type="signal peptide" evidence="2">
    <location>
        <begin position="1"/>
        <end position="19"/>
    </location>
</feature>
<name>A0A9W7SMZ7_9PEZI</name>
<dbReference type="AlphaFoldDB" id="A0A9W7SMZ7"/>
<dbReference type="EMBL" id="RIBY02002123">
    <property type="protein sequence ID" value="KAH9825404.1"/>
    <property type="molecule type" value="Genomic_DNA"/>
</dbReference>
<reference evidence="3 4" key="1">
    <citation type="journal article" date="2018" name="IMA Fungus">
        <title>IMA Genome-F 10: Nine draft genome sequences of Claviceps purpurea s.lat., including C. arundinis, C. humidiphila, and C. cf. spartinae, pseudomolecules for the pitch canker pathogen Fusarium circinatum, draft genome of Davidsoniella eucalypti, Grosmannia galeiformis, Quambalaria eucalypti, and Teratosphaeria destructans.</title>
        <authorList>
            <person name="Wingfield B.D."/>
            <person name="Liu M."/>
            <person name="Nguyen H.D."/>
            <person name="Lane F.A."/>
            <person name="Morgan S.W."/>
            <person name="De Vos L."/>
            <person name="Wilken P.M."/>
            <person name="Duong T.A."/>
            <person name="Aylward J."/>
            <person name="Coetzee M.P."/>
            <person name="Dadej K."/>
            <person name="De Beer Z.W."/>
            <person name="Findlay W."/>
            <person name="Havenga M."/>
            <person name="Kolarik M."/>
            <person name="Menzies J.G."/>
            <person name="Naidoo K."/>
            <person name="Pochopski O."/>
            <person name="Shoukouhi P."/>
            <person name="Santana Q.C."/>
            <person name="Seifert K.A."/>
            <person name="Soal N."/>
            <person name="Steenkamp E.T."/>
            <person name="Tatham C.T."/>
            <person name="van der Nest M.A."/>
            <person name="Wingfield M.J."/>
        </authorList>
    </citation>
    <scope>NUCLEOTIDE SEQUENCE [LARGE SCALE GENOMIC DNA]</scope>
    <source>
        <strain evidence="3">CMW44962</strain>
    </source>
</reference>
<proteinExistence type="predicted"/>
<evidence type="ECO:0000256" key="1">
    <source>
        <dbReference type="SAM" id="MobiDB-lite"/>
    </source>
</evidence>
<protein>
    <submittedName>
        <fullName evidence="3">Uncharacterized protein</fullName>
    </submittedName>
</protein>
<accession>A0A9W7SMZ7</accession>
<organism evidence="3 4">
    <name type="scientific">Teratosphaeria destructans</name>
    <dbReference type="NCBI Taxonomy" id="418781"/>
    <lineage>
        <taxon>Eukaryota</taxon>
        <taxon>Fungi</taxon>
        <taxon>Dikarya</taxon>
        <taxon>Ascomycota</taxon>
        <taxon>Pezizomycotina</taxon>
        <taxon>Dothideomycetes</taxon>
        <taxon>Dothideomycetidae</taxon>
        <taxon>Mycosphaerellales</taxon>
        <taxon>Teratosphaeriaceae</taxon>
        <taxon>Teratosphaeria</taxon>
    </lineage>
</organism>
<sequence>MFPKLTLSTLLLASHTTSAAVIISRAAAAKNITVTTKTITHYTTVLPHAPYDATTTFSYAPGGDESIVPHATSSSSSTMPASVQFSGTMPASFETAGATTASAMRGVVVTPLTLVTVSGLATYVPVESAPVQATSTVSERDPYPYPVMRTASGRSEGTGGPRDPYPYPR</sequence>
<comment type="caution">
    <text evidence="3">The sequence shown here is derived from an EMBL/GenBank/DDBJ whole genome shotgun (WGS) entry which is preliminary data.</text>
</comment>
<feature type="chain" id="PRO_5040815893" evidence="2">
    <location>
        <begin position="20"/>
        <end position="169"/>
    </location>
</feature>
<gene>
    <name evidence="3" type="ORF">Tdes44962_MAKER04244</name>
</gene>
<evidence type="ECO:0000256" key="2">
    <source>
        <dbReference type="SAM" id="SignalP"/>
    </source>
</evidence>
<feature type="region of interest" description="Disordered" evidence="1">
    <location>
        <begin position="130"/>
        <end position="169"/>
    </location>
</feature>
<keyword evidence="2" id="KW-0732">Signal</keyword>
<evidence type="ECO:0000313" key="3">
    <source>
        <dbReference type="EMBL" id="KAH9825404.1"/>
    </source>
</evidence>
<reference evidence="3 4" key="2">
    <citation type="journal article" date="2021" name="Curr. Genet.">
        <title>Genetic response to nitrogen starvation in the aggressive Eucalyptus foliar pathogen Teratosphaeria destructans.</title>
        <authorList>
            <person name="Havenga M."/>
            <person name="Wingfield B.D."/>
            <person name="Wingfield M.J."/>
            <person name="Dreyer L.L."/>
            <person name="Roets F."/>
            <person name="Aylward J."/>
        </authorList>
    </citation>
    <scope>NUCLEOTIDE SEQUENCE [LARGE SCALE GENOMIC DNA]</scope>
    <source>
        <strain evidence="3">CMW44962</strain>
    </source>
</reference>
<dbReference type="Proteomes" id="UP001138500">
    <property type="component" value="Unassembled WGS sequence"/>
</dbReference>
<evidence type="ECO:0000313" key="4">
    <source>
        <dbReference type="Proteomes" id="UP001138500"/>
    </source>
</evidence>